<keyword evidence="1" id="KW-0732">Signal</keyword>
<evidence type="ECO:0000256" key="1">
    <source>
        <dbReference type="SAM" id="SignalP"/>
    </source>
</evidence>
<dbReference type="OrthoDB" id="5368544at2"/>
<evidence type="ECO:0008006" key="4">
    <source>
        <dbReference type="Google" id="ProtNLM"/>
    </source>
</evidence>
<dbReference type="SUPFAM" id="SSF53850">
    <property type="entry name" value="Periplasmic binding protein-like II"/>
    <property type="match status" value="1"/>
</dbReference>
<evidence type="ECO:0000313" key="2">
    <source>
        <dbReference type="EMBL" id="REL28774.1"/>
    </source>
</evidence>
<gene>
    <name evidence="2" type="ORF">DXX93_02190</name>
</gene>
<feature type="signal peptide" evidence="1">
    <location>
        <begin position="1"/>
        <end position="17"/>
    </location>
</feature>
<dbReference type="AlphaFoldDB" id="A0A3E0TWE4"/>
<comment type="caution">
    <text evidence="2">The sequence shown here is derived from an EMBL/GenBank/DDBJ whole genome shotgun (WGS) entry which is preliminary data.</text>
</comment>
<dbReference type="Proteomes" id="UP000256478">
    <property type="component" value="Unassembled WGS sequence"/>
</dbReference>
<organism evidence="2 3">
    <name type="scientific">Thalassotalea euphylliae</name>
    <dbReference type="NCBI Taxonomy" id="1655234"/>
    <lineage>
        <taxon>Bacteria</taxon>
        <taxon>Pseudomonadati</taxon>
        <taxon>Pseudomonadota</taxon>
        <taxon>Gammaproteobacteria</taxon>
        <taxon>Alteromonadales</taxon>
        <taxon>Colwelliaceae</taxon>
        <taxon>Thalassotalea</taxon>
    </lineage>
</organism>
<evidence type="ECO:0000313" key="3">
    <source>
        <dbReference type="Proteomes" id="UP000256478"/>
    </source>
</evidence>
<feature type="chain" id="PRO_5017809634" description="Phosphate ABC transporter substrate-binding protein" evidence="1">
    <location>
        <begin position="18"/>
        <end position="139"/>
    </location>
</feature>
<name>A0A3E0TWE4_9GAMM</name>
<protein>
    <recommendedName>
        <fullName evidence="4">Phosphate ABC transporter substrate-binding protein</fullName>
    </recommendedName>
</protein>
<proteinExistence type="predicted"/>
<accession>A0A3E0TWE4</accession>
<reference evidence="2 3" key="1">
    <citation type="submission" date="2018-08" db="EMBL/GenBank/DDBJ databases">
        <title>Thalassotalea euphylliae genome.</title>
        <authorList>
            <person name="Summers S."/>
            <person name="Rice S.A."/>
            <person name="Freckelton M.L."/>
            <person name="Nedved B.T."/>
            <person name="Hadfield M.G."/>
        </authorList>
    </citation>
    <scope>NUCLEOTIDE SEQUENCE [LARGE SCALE GENOMIC DNA]</scope>
    <source>
        <strain evidence="2 3">H1</strain>
    </source>
</reference>
<sequence>MLLLFSIFVLIQPSASAQNNSTYSLIIVANTDDVHLTFTQREVRNLFMGRVSKIQLEPVALPPESPIRVLFNTKVVGLTEARIQSYWAQMRFSGRNRPPRELSDVEAVLRFIQQHKNTVAYLPAGIEIPQELTVIYRSN</sequence>
<dbReference type="EMBL" id="QUOU01000001">
    <property type="protein sequence ID" value="REL28774.1"/>
    <property type="molecule type" value="Genomic_DNA"/>
</dbReference>